<dbReference type="Pfam" id="PF00668">
    <property type="entry name" value="Condensation"/>
    <property type="match status" value="4"/>
</dbReference>
<dbReference type="FunFam" id="3.40.50.12780:FF:000012">
    <property type="entry name" value="Non-ribosomal peptide synthetase"/>
    <property type="match status" value="1"/>
</dbReference>
<dbReference type="Pfam" id="PF00550">
    <property type="entry name" value="PP-binding"/>
    <property type="match status" value="3"/>
</dbReference>
<evidence type="ECO:0000256" key="6">
    <source>
        <dbReference type="ARBA" id="ARBA00023194"/>
    </source>
</evidence>
<dbReference type="PROSITE" id="PS00455">
    <property type="entry name" value="AMP_BINDING"/>
    <property type="match status" value="1"/>
</dbReference>
<evidence type="ECO:0000256" key="7">
    <source>
        <dbReference type="SAM" id="MobiDB-lite"/>
    </source>
</evidence>
<dbReference type="InterPro" id="IPR029058">
    <property type="entry name" value="AB_hydrolase_fold"/>
</dbReference>
<dbReference type="Pfam" id="PF00501">
    <property type="entry name" value="AMP-binding"/>
    <property type="match status" value="3"/>
</dbReference>
<dbReference type="InterPro" id="IPR045851">
    <property type="entry name" value="AMP-bd_C_sf"/>
</dbReference>
<keyword evidence="10" id="KW-1185">Reference proteome</keyword>
<evidence type="ECO:0000256" key="1">
    <source>
        <dbReference type="ARBA" id="ARBA00001957"/>
    </source>
</evidence>
<dbReference type="Gene3D" id="1.10.1200.10">
    <property type="entry name" value="ACP-like"/>
    <property type="match status" value="2"/>
</dbReference>
<name>A0A9W6UKC1_9ACTN</name>
<dbReference type="InterPro" id="IPR006162">
    <property type="entry name" value="Ppantetheine_attach_site"/>
</dbReference>
<evidence type="ECO:0000256" key="4">
    <source>
        <dbReference type="ARBA" id="ARBA00022553"/>
    </source>
</evidence>
<keyword evidence="5" id="KW-0677">Repeat</keyword>
<comment type="similarity">
    <text evidence="2">Belongs to the ATP-dependent AMP-binding enzyme family.</text>
</comment>
<proteinExistence type="inferred from homology"/>
<dbReference type="InterPro" id="IPR023213">
    <property type="entry name" value="CAT-like_dom_sf"/>
</dbReference>
<dbReference type="CDD" id="cd05930">
    <property type="entry name" value="A_NRPS"/>
    <property type="match status" value="2"/>
</dbReference>
<dbReference type="FunFam" id="3.30.300.30:FF:000010">
    <property type="entry name" value="Enterobactin synthetase component F"/>
    <property type="match status" value="1"/>
</dbReference>
<dbReference type="Pfam" id="PF13193">
    <property type="entry name" value="AMP-binding_C"/>
    <property type="match status" value="3"/>
</dbReference>
<dbReference type="Gene3D" id="3.30.300.30">
    <property type="match status" value="3"/>
</dbReference>
<dbReference type="Gene3D" id="3.30.559.30">
    <property type="entry name" value="Nonribosomal peptide synthetase, condensation domain"/>
    <property type="match status" value="4"/>
</dbReference>
<dbReference type="SUPFAM" id="SSF52777">
    <property type="entry name" value="CoA-dependent acyltransferases"/>
    <property type="match status" value="8"/>
</dbReference>
<dbReference type="Proteomes" id="UP001165092">
    <property type="component" value="Unassembled WGS sequence"/>
</dbReference>
<dbReference type="FunFam" id="3.40.50.980:FF:000001">
    <property type="entry name" value="Non-ribosomal peptide synthetase"/>
    <property type="match status" value="1"/>
</dbReference>
<feature type="domain" description="Carrier" evidence="8">
    <location>
        <begin position="2020"/>
        <end position="2094"/>
    </location>
</feature>
<dbReference type="EMBL" id="BSQG01000005">
    <property type="protein sequence ID" value="GLU48920.1"/>
    <property type="molecule type" value="Genomic_DNA"/>
</dbReference>
<dbReference type="InterPro" id="IPR000873">
    <property type="entry name" value="AMP-dep_synth/lig_dom"/>
</dbReference>
<evidence type="ECO:0000259" key="8">
    <source>
        <dbReference type="PROSITE" id="PS50075"/>
    </source>
</evidence>
<keyword evidence="4" id="KW-0597">Phosphoprotein</keyword>
<dbReference type="InterPro" id="IPR025110">
    <property type="entry name" value="AMP-bd_C"/>
</dbReference>
<dbReference type="SMART" id="SM01294">
    <property type="entry name" value="PKS_PP_betabranch"/>
    <property type="match status" value="1"/>
</dbReference>
<feature type="region of interest" description="Disordered" evidence="7">
    <location>
        <begin position="210"/>
        <end position="229"/>
    </location>
</feature>
<protein>
    <recommendedName>
        <fullName evidence="8">Carrier domain-containing protein</fullName>
    </recommendedName>
</protein>
<feature type="domain" description="Carrier" evidence="8">
    <location>
        <begin position="3063"/>
        <end position="3137"/>
    </location>
</feature>
<dbReference type="PROSITE" id="PS00012">
    <property type="entry name" value="PHOSPHOPANTETHEINE"/>
    <property type="match status" value="3"/>
</dbReference>
<dbReference type="GO" id="GO:0008610">
    <property type="term" value="P:lipid biosynthetic process"/>
    <property type="evidence" value="ECO:0007669"/>
    <property type="project" value="UniProtKB-ARBA"/>
</dbReference>
<gene>
    <name evidence="9" type="ORF">Nans01_32710</name>
</gene>
<feature type="region of interest" description="Disordered" evidence="7">
    <location>
        <begin position="2681"/>
        <end position="2718"/>
    </location>
</feature>
<dbReference type="Gene3D" id="3.40.50.980">
    <property type="match status" value="6"/>
</dbReference>
<dbReference type="PANTHER" id="PTHR45527:SF1">
    <property type="entry name" value="FATTY ACID SYNTHASE"/>
    <property type="match status" value="1"/>
</dbReference>
<sequence length="3638" mass="383090">MADHSASRLPLTAAQAGVWYAQQVDVTNPVYNVGQYVDIPAALDPRLLAAALRKAVAEAEALRTRFADADGHPLQEVLDDWDPLLDVRDLRTQADPEATALEWMRQDMAVPADLAAGPPHAHALLLLSEHRCLWYQRYHHVVADAFTVTQVARRVAEVYTALAEGSEPRAARTGALADVIAAEHAYTGSAAAAADRTYWGELLSGRAEPALLSDAPPAPPRTTVRADGGLGPDALAGIDRLAAETGGTWAETVIAAFGLYTHRRTGRRDVVVGVPVMGRLGSVALRTPAMVVNVLPLCLDLAPATAIGEALAHTLDRLRGVRGHQRYRAEEVRRDLGLVGRATGLYGPMVNIKAFDYALSFAGAGALTHTLSEGPVDDLSLSVYRGTDGALRFELNANAARYCAADAAQRLAEFVRLLTDLSRARTTDPVARLGLLTDGERHRLLTGLNATDRAVPDRPLPDLLAEAAARTPDAPALITADAVVTHRRLDARADRLAHVLHQHGAAPGRVVAVALERTADLVATLLAVLKTGAAYLPLDPGFPADRLAHMLADSGAVLLVTTTDLAPALPDTAERVVLDAPDTLTAVAAAPGRPFDRAGAGSGTSAIDSAAYVLYTSGSTGRPKGVVVSHRGLVNFLVDMAARFPLAPEDRMLAVTTVGFDIFALELYLPLLHGAAVVLATRDTVRDPAALAALCASSGATVMQATPTLWQALADENADVLRGLRILVGGEALPPALARRLAAHGPTTNLYGPTETTVWSTAAAVESGEVSIGRPIANTRVYVLDGALHPVGEGTPGDLYIAGAGLAHGYLGRFSLTAERFVADPYGGPGERMYRTGDLASWRADGSLDFLGRSDHQVKIRGFRIELGEIEAALTEHPDVAQAVVVAREDTPGRTVLVGYLVPVGREPDPAELRTHLAGRLPDSMLPAALVTLDALPLTANRKIDRAALPEPGPVAGPSGRAPRGAGERTLLAVFGDLLGGDAVGVDDDFFALGGDSILAIQAVNRARTAGIALTMAQVFEHRTVAALARVATAAPAPVSAVSLRPDADIERLIRADRAGLDPDGPTGIDHVLPLTPLQEGLFFQSRYFAGHDPYVVRTQVDLDGELDTARLRAALAALANRHPALRTGFWQDGDASPVQFAAVGIHAPLTEVDLGELSDDERARALTDLAEHDLAEPFDLTRPPLWRVTLIRLGPGHQRIAVTHHHILLDGWSIPLYLRDLLHLYATGASGTAPAGPGPIRAHLEWLAGRDNRSADEAWAAELRGLSAPTLVAPEAPTAVPGPTATALLELPGATTDALDATARRLGTTPNTLVQAGWGLLLGALTDSPDVVFGATVAGRSADVADAETAIGMFINTIAVRVQARPGDRVSDVLGDLRARQTALLEHQHRGLADIQRAAGLGPLFDTLLVFENFPLRARVADGEHGGLTVTDTTVTDATHYPLALSVFPGARLGLRLVHRTDAFDAREAALILDRLAAVLTQVATDPGVRVRDIDPRSPHERAHPPAAPAPETVDLTDRVAEYARLDPGAPAVVAADAVLDYAELDAAANRTARLLAARGAGPESVTGVALPRSSVLVPTLLGILRAGGAYLPLDPAQPAGRITGMLSDARARLLVTTTELAAALPDDVATIILDAPETAAELRSLSPKPLTGGEQALRDPAATAYAIFTSGSTGRPKGVVVSRGAMDAFLASVGEAVPLGRGERMLAVTTLVFDISVLELFLPLLHGATVVLADRDTVLDPAALAALRAFSGADVMQGTPTLWRALLSEAPQILPGLRLLTGGESLPADLATGLAAAGARVTNLYGPTEATVWASAEQVTDPADPTIGRPLPGYRFHVLDHALRPVPPGTVGDLFIGGPFTARGYAGRPDLTSAAFVADPFGPPGTRLYRTGDRARVRADGRTDFLGRTDHQVKIRGHRIELGEIESVLARQPGVTAAAAAAHASAAGVTQLTGYAVVGTGERPDPAVLLGALARLLPDYMVPSALVFLDALPLTSSNKVDRAALPAPDAAAPVQRTAPRNRAEQVLATAVGRLLAGTEPGTDDDFFALGGDSITAMKLVGRARSAGLELTVREVFELRTVAALARAARTAATAPSATVLDVPLTDAQRRAVTTAAGPAGVDQIWPTTPLQAGFVFHALHGGADDTYVYQAVLELAGDIDPERLHRAADALLQRYPNLRAGFAHEGLDEPVQFVVEGARLPWRSDTADPAGDPEALVAGVARAERAAGFDLARPPLLRMALVRMSAHASRLVLTHHHAVLDGWSMPLLLRDLLAQYAGYPLDPAPAYRDHLAWLADQDPSVAEDAWRSALSGLDGPTLVAPNGDADTGPAVRARLELSPELTGRLADLVRRLEITTGTLLRAVWALVLGTLADRTDVVFGETVSGRPAALPGVEEMVGLFVNTVPARVRLNPGESAAALLRRVHAEHAALLDHQHAGLPQVQRAAGLGTLFDTLLVVENHPDDQELRGRDFAGAVLSAVSFDDATHYPLTLTAYPRRRLLLHLDHRIGVLPEATARELVDRIAGLLEQIAADPDQPVNRLALVTGAERTTLAPAPLATAPRDAADVFADTVARWPDRRALVHPAGVLTFAELDAAAERLARLLRTRGVAPGDRIALAVPRSVRLPVAILAALKVGAAYLVLDADHPPARLATLLADLAPVAVLRAAGFDTELPEKSPVIDLDASDRVDAPGPPPADPPRTPDAPAYLVSTSGSTGTPKGVVVPRRALANLLDHHRTGLFGSAREPLRVAHTVSFTFDASWDAFLALFLGHELHLLDQDHYLDPPRLARYVTEHAIDYLDFTPTFWQRLLDAGHDFTMPRIAVVGGEAFPASLWTRMRALPDTRVLNLYGPTESTVDALVGDVADTPAPTAGHPLPGTARYVLDAWLRPVPPGVAGELYLSGAHLALGYLNRPGGTAERFVADPFAAPGARMYRTGDRARLRADGRVEILGRADGQVKIRGLRVEPGEVEAALAELRGVARCAVVARSDGPAGPRLVGYAVPGPDTALDPDALGAELARVLPTHLVPSALVVMDDLPLMVSGKLDVSALPAPQTPGRGTGRGAADTVEAALAAAFAEVLGLPEVTVDDDFFALGGDSIVSIQLVGRVRGLGLALSTRDVFEHPTVAGLAGVAVPLDDTESPRAADPEAGLGRLPWTPIMRDLFERGGPVRRYNQTQLVRLPAPTDHRALSTALQALLDHHDALRLIVDPADPDVGALVPPPGTVRAEEVLREADLSGLDGDALRHRTAHEAHAAADRLDPAAGRVVAAVRLDAGPDRPGRLLLVVHHLAVDGVSWRILLPDLGRAYTAALAGRDPAPQPTGTPLRRWAEDLVEHARGAHRAGELDLWRATLAAPAPFTARLDPAGDTVATAATRTYTLSADLTDTVLSVVAPAFGAGADDVLLSALALALARWRAPGVPAGAWRVDIEGHGREDVIGGAELSRTVGWFTTVYPVALDLGGLDAEDAVAGGPAAGVAVKRVKEALRRVPDHGIGFGLLRHLAPDTAAELARLDTPGLLFNYLGRFPVGTDAPWQRVPEAAELPDTADPDQPLSHPVEVNAVVHEEDGAVRLVASWRWAPRLVSEQQVDDLAEGWFAALRGIAAHAAGTGAGGATPSDLSLVSLDQDEIDDIEALLRDL</sequence>
<dbReference type="InterPro" id="IPR020806">
    <property type="entry name" value="PKS_PP-bd"/>
</dbReference>
<evidence type="ECO:0000313" key="9">
    <source>
        <dbReference type="EMBL" id="GLU48920.1"/>
    </source>
</evidence>
<reference evidence="9" key="1">
    <citation type="submission" date="2023-02" db="EMBL/GenBank/DDBJ databases">
        <title>Nocardiopsis ansamitocini NBRC 112285.</title>
        <authorList>
            <person name="Ichikawa N."/>
            <person name="Sato H."/>
            <person name="Tonouchi N."/>
        </authorList>
    </citation>
    <scope>NUCLEOTIDE SEQUENCE</scope>
    <source>
        <strain evidence="9">NBRC 112285</strain>
    </source>
</reference>
<comment type="cofactor">
    <cofactor evidence="1">
        <name>pantetheine 4'-phosphate</name>
        <dbReference type="ChEBI" id="CHEBI:47942"/>
    </cofactor>
</comment>
<dbReference type="GO" id="GO:0005829">
    <property type="term" value="C:cytosol"/>
    <property type="evidence" value="ECO:0007669"/>
    <property type="project" value="TreeGrafter"/>
</dbReference>
<keyword evidence="6" id="KW-0045">Antibiotic biosynthesis</keyword>
<feature type="compositionally biased region" description="Basic and acidic residues" evidence="7">
    <location>
        <begin position="1491"/>
        <end position="1505"/>
    </location>
</feature>
<dbReference type="NCBIfam" id="NF003417">
    <property type="entry name" value="PRK04813.1"/>
    <property type="match status" value="3"/>
</dbReference>
<dbReference type="NCBIfam" id="TIGR01733">
    <property type="entry name" value="AA-adenyl-dom"/>
    <property type="match status" value="3"/>
</dbReference>
<dbReference type="SMART" id="SM00823">
    <property type="entry name" value="PKS_PP"/>
    <property type="match status" value="3"/>
</dbReference>
<evidence type="ECO:0000256" key="5">
    <source>
        <dbReference type="ARBA" id="ARBA00022737"/>
    </source>
</evidence>
<dbReference type="InterPro" id="IPR001242">
    <property type="entry name" value="Condensation_dom"/>
</dbReference>
<dbReference type="PROSITE" id="PS50075">
    <property type="entry name" value="CARRIER"/>
    <property type="match status" value="3"/>
</dbReference>
<dbReference type="GO" id="GO:0043041">
    <property type="term" value="P:amino acid activation for nonribosomal peptide biosynthetic process"/>
    <property type="evidence" value="ECO:0007669"/>
    <property type="project" value="TreeGrafter"/>
</dbReference>
<dbReference type="NCBIfam" id="TIGR01720">
    <property type="entry name" value="NRPS-para261"/>
    <property type="match status" value="1"/>
</dbReference>
<dbReference type="RefSeq" id="WP_285760382.1">
    <property type="nucleotide sequence ID" value="NZ_BSQG01000005.1"/>
</dbReference>
<dbReference type="FunFam" id="2.30.38.10:FF:000001">
    <property type="entry name" value="Non-ribosomal peptide synthetase PvdI"/>
    <property type="match status" value="2"/>
</dbReference>
<dbReference type="InterPro" id="IPR010060">
    <property type="entry name" value="NRPS_synth"/>
</dbReference>
<evidence type="ECO:0000313" key="10">
    <source>
        <dbReference type="Proteomes" id="UP001165092"/>
    </source>
</evidence>
<keyword evidence="3" id="KW-0596">Phosphopantetheine</keyword>
<comment type="caution">
    <text evidence="9">The sequence shown here is derived from an EMBL/GenBank/DDBJ whole genome shotgun (WGS) entry which is preliminary data.</text>
</comment>
<dbReference type="SUPFAM" id="SSF47336">
    <property type="entry name" value="ACP-like"/>
    <property type="match status" value="3"/>
</dbReference>
<dbReference type="InterPro" id="IPR009081">
    <property type="entry name" value="PP-bd_ACP"/>
</dbReference>
<dbReference type="Gene3D" id="3.30.559.10">
    <property type="entry name" value="Chloramphenicol acetyltransferase-like domain"/>
    <property type="match status" value="4"/>
</dbReference>
<evidence type="ECO:0000256" key="3">
    <source>
        <dbReference type="ARBA" id="ARBA00022450"/>
    </source>
</evidence>
<dbReference type="Gene3D" id="3.40.50.1820">
    <property type="entry name" value="alpha/beta hydrolase"/>
    <property type="match status" value="1"/>
</dbReference>
<feature type="domain" description="Carrier" evidence="8">
    <location>
        <begin position="962"/>
        <end position="1036"/>
    </location>
</feature>
<dbReference type="InterPro" id="IPR020845">
    <property type="entry name" value="AMP-binding_CS"/>
</dbReference>
<dbReference type="GO" id="GO:0031177">
    <property type="term" value="F:phosphopantetheine binding"/>
    <property type="evidence" value="ECO:0007669"/>
    <property type="project" value="InterPro"/>
</dbReference>
<dbReference type="GO" id="GO:0017000">
    <property type="term" value="P:antibiotic biosynthetic process"/>
    <property type="evidence" value="ECO:0007669"/>
    <property type="project" value="UniProtKB-KW"/>
</dbReference>
<organism evidence="9 10">
    <name type="scientific">Nocardiopsis ansamitocini</name>
    <dbReference type="NCBI Taxonomy" id="1670832"/>
    <lineage>
        <taxon>Bacteria</taxon>
        <taxon>Bacillati</taxon>
        <taxon>Actinomycetota</taxon>
        <taxon>Actinomycetes</taxon>
        <taxon>Streptosporangiales</taxon>
        <taxon>Nocardiopsidaceae</taxon>
        <taxon>Nocardiopsis</taxon>
    </lineage>
</organism>
<dbReference type="InterPro" id="IPR010071">
    <property type="entry name" value="AA_adenyl_dom"/>
</dbReference>
<dbReference type="InterPro" id="IPR036736">
    <property type="entry name" value="ACP-like_sf"/>
</dbReference>
<feature type="region of interest" description="Disordered" evidence="7">
    <location>
        <begin position="1491"/>
        <end position="1514"/>
    </location>
</feature>
<dbReference type="SUPFAM" id="SSF56801">
    <property type="entry name" value="Acetyl-CoA synthetase-like"/>
    <property type="match status" value="3"/>
</dbReference>
<dbReference type="PANTHER" id="PTHR45527">
    <property type="entry name" value="NONRIBOSOMAL PEPTIDE SYNTHETASE"/>
    <property type="match status" value="1"/>
</dbReference>
<dbReference type="Gene3D" id="2.30.38.10">
    <property type="entry name" value="Luciferase, Domain 3"/>
    <property type="match status" value="3"/>
</dbReference>
<dbReference type="CDD" id="cd19543">
    <property type="entry name" value="DCL_NRPS"/>
    <property type="match status" value="1"/>
</dbReference>
<dbReference type="FunFam" id="1.10.1200.10:FF:000005">
    <property type="entry name" value="Nonribosomal peptide synthetase 1"/>
    <property type="match status" value="2"/>
</dbReference>
<feature type="compositionally biased region" description="Pro residues" evidence="7">
    <location>
        <begin position="2692"/>
        <end position="2703"/>
    </location>
</feature>
<dbReference type="GO" id="GO:0044550">
    <property type="term" value="P:secondary metabolite biosynthetic process"/>
    <property type="evidence" value="ECO:0007669"/>
    <property type="project" value="UniProtKB-ARBA"/>
</dbReference>
<evidence type="ECO:0000256" key="2">
    <source>
        <dbReference type="ARBA" id="ARBA00006432"/>
    </source>
</evidence>
<dbReference type="GO" id="GO:0003824">
    <property type="term" value="F:catalytic activity"/>
    <property type="evidence" value="ECO:0007669"/>
    <property type="project" value="InterPro"/>
</dbReference>
<accession>A0A9W6UKC1</accession>